<evidence type="ECO:0000313" key="2">
    <source>
        <dbReference type="EMBL" id="GAA3977883.1"/>
    </source>
</evidence>
<dbReference type="NCBIfam" id="NF047539">
    <property type="entry name" value="XAC2610_fam"/>
    <property type="match status" value="1"/>
</dbReference>
<dbReference type="RefSeq" id="WP_344768752.1">
    <property type="nucleotide sequence ID" value="NZ_BAABAK010000016.1"/>
</dbReference>
<keyword evidence="3" id="KW-1185">Reference proteome</keyword>
<feature type="chain" id="PRO_5045789920" description="VCBS repeat-containing protein" evidence="1">
    <location>
        <begin position="19"/>
        <end position="325"/>
    </location>
</feature>
<organism evidence="2 3">
    <name type="scientific">Pedobacter ginsengiterrae</name>
    <dbReference type="NCBI Taxonomy" id="871696"/>
    <lineage>
        <taxon>Bacteria</taxon>
        <taxon>Pseudomonadati</taxon>
        <taxon>Bacteroidota</taxon>
        <taxon>Sphingobacteriia</taxon>
        <taxon>Sphingobacteriales</taxon>
        <taxon>Sphingobacteriaceae</taxon>
        <taxon>Pedobacter</taxon>
    </lineage>
</organism>
<evidence type="ECO:0008006" key="4">
    <source>
        <dbReference type="Google" id="ProtNLM"/>
    </source>
</evidence>
<sequence>MTRIAFILIFLLSKSAFCQTTFVVDNFSKDYLGKLYIADTTEVFSKGWVAVFDKKTKKQLIKISSDELTFTLHKGKVLANVKEMPYGEQSSILYKDFNFDGIKDFAIMDGQNSCYHGPSFQIYLATNNGFEQNPEFTELAQDYCGMFDIDYKTKTIRPMTKSGCCWHQYSNYKVKNNSPYPIKIVEEGLSPTGITWDMEEQNLIKGKMVISKYQIFEVEENKDKILLSFGFENKKKMHVCKTESILYYAFTDANDRIELLYNDTFKYSNGENTLSFTNHNTEYIIYEDKIIAKTPNNKYELKAVSNTKFGTLTKLKNLKIENVIN</sequence>
<reference evidence="3" key="1">
    <citation type="journal article" date="2019" name="Int. J. Syst. Evol. Microbiol.">
        <title>The Global Catalogue of Microorganisms (GCM) 10K type strain sequencing project: providing services to taxonomists for standard genome sequencing and annotation.</title>
        <authorList>
            <consortium name="The Broad Institute Genomics Platform"/>
            <consortium name="The Broad Institute Genome Sequencing Center for Infectious Disease"/>
            <person name="Wu L."/>
            <person name="Ma J."/>
        </authorList>
    </citation>
    <scope>NUCLEOTIDE SEQUENCE [LARGE SCALE GENOMIC DNA]</scope>
    <source>
        <strain evidence="3">JCM 17338</strain>
    </source>
</reference>
<dbReference type="Proteomes" id="UP001501081">
    <property type="component" value="Unassembled WGS sequence"/>
</dbReference>
<evidence type="ECO:0000313" key="3">
    <source>
        <dbReference type="Proteomes" id="UP001501081"/>
    </source>
</evidence>
<comment type="caution">
    <text evidence="2">The sequence shown here is derived from an EMBL/GenBank/DDBJ whole genome shotgun (WGS) entry which is preliminary data.</text>
</comment>
<protein>
    <recommendedName>
        <fullName evidence="4">VCBS repeat-containing protein</fullName>
    </recommendedName>
</protein>
<evidence type="ECO:0000256" key="1">
    <source>
        <dbReference type="SAM" id="SignalP"/>
    </source>
</evidence>
<accession>A0ABP7Q7T4</accession>
<feature type="signal peptide" evidence="1">
    <location>
        <begin position="1"/>
        <end position="18"/>
    </location>
</feature>
<dbReference type="InterPro" id="IPR058087">
    <property type="entry name" value="XAC2610_dom"/>
</dbReference>
<keyword evidence="1" id="KW-0732">Signal</keyword>
<proteinExistence type="predicted"/>
<name>A0ABP7Q7T4_9SPHI</name>
<dbReference type="EMBL" id="BAABAK010000016">
    <property type="protein sequence ID" value="GAA3977883.1"/>
    <property type="molecule type" value="Genomic_DNA"/>
</dbReference>
<gene>
    <name evidence="2" type="ORF">GCM10022246_32700</name>
</gene>